<dbReference type="InterPro" id="IPR003125">
    <property type="entry name" value="WSN"/>
</dbReference>
<feature type="repeat" description="ANK" evidence="1">
    <location>
        <begin position="897"/>
        <end position="929"/>
    </location>
</feature>
<dbReference type="AlphaFoldDB" id="A0A2G5V8I4"/>
<dbReference type="Proteomes" id="UP000230233">
    <property type="component" value="Chromosome II"/>
</dbReference>
<evidence type="ECO:0000259" key="3">
    <source>
        <dbReference type="PROSITE" id="PS50172"/>
    </source>
</evidence>
<comment type="caution">
    <text evidence="4">The sequence shown here is derived from an EMBL/GenBank/DDBJ whole genome shotgun (WGS) entry which is preliminary data.</text>
</comment>
<keyword evidence="5" id="KW-1185">Reference proteome</keyword>
<dbReference type="InterPro" id="IPR036420">
    <property type="entry name" value="BRCT_dom_sf"/>
</dbReference>
<feature type="transmembrane region" description="Helical" evidence="2">
    <location>
        <begin position="7"/>
        <end position="26"/>
    </location>
</feature>
<dbReference type="SUPFAM" id="SSF48403">
    <property type="entry name" value="Ankyrin repeat"/>
    <property type="match status" value="1"/>
</dbReference>
<dbReference type="PROSITE" id="PS50088">
    <property type="entry name" value="ANK_REPEAT"/>
    <property type="match status" value="2"/>
</dbReference>
<sequence length="1225" mass="142498">MQLSNCFLYTSAAIIGIAICLILTSTNSNYESDPSKIRLKKENNESKLLRDHWNLARLFQTIHLNCGLLSGEINSNDTIDKFWNLSKPVSASKLASIDFKKLSRDLEKVSNSMNSTSYHPIGDIDYKLIHGGISAIYQARQLQEMSDSLKKKEKLGDTLAIIKSVKTSGWPDYYQYTLKTLQLFETLEKGKEMNGSTLKKAFDEKIIDGANIKGAQRVYESLLPTVDDFSALQKIATVPLNLRVFNETFLKSSSEQIQLAQLPFYATQNLISHLKNFENMYKTIQLTEDMISSISSLSSQTSSSSSILSEIRFNQTMLQVQYDKRFLEVLESAIEPIHKFIGGLSKFDNRLKELGTDSLELIHEIDRFLKLHDKVYRNRLRLEKSMKLPNCFNSIDLESSTKLSSYENISEKLQGWNDFVWIIKTDYGILFSMKLKSDDINSYEKVITELRTLSKTPSIDVISEIPKFLKKPQYHVIKVLLTGFKKIANSLSKRIPFPYKKETAWNDLNKFQEAINSTQFHHMNPICDENNFKFEDFHDFVEFHKLLGKLKNEKTFQQLDRQVIRPLRRAQIEIRALTEISNRMNKHPKSYNIYCNELCGRIRRRKDLLLDFQHGVEFLEKLFDTFKQKENIKKLVTYSDVVKIAAEDTKVRSDWFYQVKDYFQWIKGNESEIEKTFQKIRNLETMHNTETWTNLSSISKIYETADKIKSPIDFERVHELMEVLLEETNSNDPKLKEAFNLTRDLAQMMTGLKLEHVAFHKSIKSLKELQPYFDKFYEWSKPKPASNWKKIRGYILTIGIPLILMIGTLAFLINAMKDKKRKRTITPEDRLNDPDFILTEENQLFWPQLLQTARLSINQRDENGFTKLYLAVEQNNFQDAKTLIEQGAALDAACGPKYRTALQQAVECGNQEMADLLLKNGADRKCYDAYQKSAKKLCSPKNFTKAAFARNYDNRHKIILPKVKRDFYVLIVERSRFAEEYLENLPPALEVVYGYKEGEVDLGDFTHFVMSSRSEKSKDLELDLNNMLAFEIVTKPGMIVSTDWLFACMDDPDQVDYDWKYLLTDITFEKKTHKNVLTKMKNDMHRLRPSLFHGCEIMILPTRNRIMVTDRDIWIRLIQNLGGKFTTHPYPADPELIPYHHRPDESSDQARLYNSIVLYFGDSVILERWTWPENCISLIGMGWLPESIVRYQLIRPDDHCLRNEKDFNDLAMIYEQGCIANKDGD</sequence>
<dbReference type="InterPro" id="IPR001357">
    <property type="entry name" value="BRCT_dom"/>
</dbReference>
<dbReference type="Pfam" id="PF12796">
    <property type="entry name" value="Ank_2"/>
    <property type="match status" value="1"/>
</dbReference>
<keyword evidence="2" id="KW-0472">Membrane</keyword>
<evidence type="ECO:0000313" key="4">
    <source>
        <dbReference type="EMBL" id="PIC48052.1"/>
    </source>
</evidence>
<feature type="repeat" description="ANK" evidence="1">
    <location>
        <begin position="863"/>
        <end position="895"/>
    </location>
</feature>
<keyword evidence="2" id="KW-1133">Transmembrane helix</keyword>
<dbReference type="STRING" id="1611254.A0A2G5V8I4"/>
<name>A0A2G5V8I4_9PELO</name>
<dbReference type="PROSITE" id="PS50172">
    <property type="entry name" value="BRCT"/>
    <property type="match status" value="1"/>
</dbReference>
<dbReference type="SUPFAM" id="SSF52113">
    <property type="entry name" value="BRCT domain"/>
    <property type="match status" value="1"/>
</dbReference>
<dbReference type="InterPro" id="IPR036770">
    <property type="entry name" value="Ankyrin_rpt-contain_sf"/>
</dbReference>
<feature type="domain" description="BRCT" evidence="3">
    <location>
        <begin position="1087"/>
        <end position="1201"/>
    </location>
</feature>
<dbReference type="InterPro" id="IPR002110">
    <property type="entry name" value="Ankyrin_rpt"/>
</dbReference>
<protein>
    <recommendedName>
        <fullName evidence="3">BRCT domain-containing protein</fullName>
    </recommendedName>
</protein>
<dbReference type="Gene3D" id="1.25.40.20">
    <property type="entry name" value="Ankyrin repeat-containing domain"/>
    <property type="match status" value="1"/>
</dbReference>
<keyword evidence="1" id="KW-0040">ANK repeat</keyword>
<organism evidence="4 5">
    <name type="scientific">Caenorhabditis nigoni</name>
    <dbReference type="NCBI Taxonomy" id="1611254"/>
    <lineage>
        <taxon>Eukaryota</taxon>
        <taxon>Metazoa</taxon>
        <taxon>Ecdysozoa</taxon>
        <taxon>Nematoda</taxon>
        <taxon>Chromadorea</taxon>
        <taxon>Rhabditida</taxon>
        <taxon>Rhabditina</taxon>
        <taxon>Rhabditomorpha</taxon>
        <taxon>Rhabditoidea</taxon>
        <taxon>Rhabditidae</taxon>
        <taxon>Peloderinae</taxon>
        <taxon>Caenorhabditis</taxon>
    </lineage>
</organism>
<evidence type="ECO:0000256" key="1">
    <source>
        <dbReference type="PROSITE-ProRule" id="PRU00023"/>
    </source>
</evidence>
<dbReference type="PANTHER" id="PTHR22956">
    <property type="entry name" value="ANKYRIN REPEAT-CONTAINING PROTEIN F37A4.4-RELATED-RELATED"/>
    <property type="match status" value="1"/>
</dbReference>
<keyword evidence="2" id="KW-0812">Transmembrane</keyword>
<accession>A0A2G5V8I4</accession>
<evidence type="ECO:0000256" key="2">
    <source>
        <dbReference type="SAM" id="Phobius"/>
    </source>
</evidence>
<dbReference type="PANTHER" id="PTHR22956:SF15">
    <property type="entry name" value="DOMAIN OF UNKNOWN FUNCTION WSN DOMAIN-CONTAINING PROTEIN"/>
    <property type="match status" value="1"/>
</dbReference>
<dbReference type="Pfam" id="PF02206">
    <property type="entry name" value="WSN"/>
    <property type="match status" value="1"/>
</dbReference>
<reference evidence="5" key="1">
    <citation type="submission" date="2017-10" db="EMBL/GenBank/DDBJ databases">
        <title>Rapid genome shrinkage in a self-fertile nematode reveals novel sperm competition proteins.</title>
        <authorList>
            <person name="Yin D."/>
            <person name="Schwarz E.M."/>
            <person name="Thomas C.G."/>
            <person name="Felde R.L."/>
            <person name="Korf I.F."/>
            <person name="Cutter A.D."/>
            <person name="Schartner C.M."/>
            <person name="Ralston E.J."/>
            <person name="Meyer B.J."/>
            <person name="Haag E.S."/>
        </authorList>
    </citation>
    <scope>NUCLEOTIDE SEQUENCE [LARGE SCALE GENOMIC DNA]</scope>
    <source>
        <strain evidence="5">JU1422</strain>
    </source>
</reference>
<feature type="transmembrane region" description="Helical" evidence="2">
    <location>
        <begin position="793"/>
        <end position="813"/>
    </location>
</feature>
<dbReference type="OrthoDB" id="5871714at2759"/>
<dbReference type="PROSITE" id="PS50297">
    <property type="entry name" value="ANK_REP_REGION"/>
    <property type="match status" value="2"/>
</dbReference>
<evidence type="ECO:0000313" key="5">
    <source>
        <dbReference type="Proteomes" id="UP000230233"/>
    </source>
</evidence>
<dbReference type="EMBL" id="PDUG01000002">
    <property type="protein sequence ID" value="PIC48052.1"/>
    <property type="molecule type" value="Genomic_DNA"/>
</dbReference>
<dbReference type="SMART" id="SM00248">
    <property type="entry name" value="ANK"/>
    <property type="match status" value="2"/>
</dbReference>
<gene>
    <name evidence="4" type="primary">Cnig_chr_II.g7175</name>
    <name evidence="4" type="ORF">B9Z55_007175</name>
</gene>
<proteinExistence type="predicted"/>
<dbReference type="InterPro" id="IPR053345">
    <property type="entry name" value="Ankyrin_repeat-containing"/>
</dbReference>